<dbReference type="InterPro" id="IPR050600">
    <property type="entry name" value="SETD3_SETD6_MTase"/>
</dbReference>
<name>A0ABD3MS29_9STRA</name>
<dbReference type="AlphaFoldDB" id="A0ABD3MS29"/>
<sequence>MVHTVMKFAFVALSTGFLAFVADAVEASNSDVCADTSNTNNVDDSCHYAEQNDDDVLTAQLIDWLRDNGAYINEKLAIKQLDPSLPRGLYAMEDMEAGETVCKIPWALILKPTAEDLENGSVREELSDCGTIEAVFHAITAENDDMTPYGRYLLNRPKAYTAPFWSQSAQGLLLDILKAKKAQQTTEFDELPPHGVDELIDEVKSECNIDMDDEMYRHAAMLVKTRSDYHVMVPFYDMMNHHNGLTNVAHVYNPFYYIKPDPIDKTGYEIVTTKPIKASEQLYNSYNHCKVCSDYLDWFGTPEMFAHFGFVEPLPQRWLFDFARVKFDLSYKGGNDADTGEIVVNFLVPPSERGIALLQEELTRLESFSSMHQDMDYASAGISSNEWQSLWQYYIALHDALSFAVEQSKREIMTEDVWKLDDNWWVQDGTLLAADVDEHLVQPTTSKYG</sequence>
<organism evidence="3 4">
    <name type="scientific">Discostella pseudostelligera</name>
    <dbReference type="NCBI Taxonomy" id="259834"/>
    <lineage>
        <taxon>Eukaryota</taxon>
        <taxon>Sar</taxon>
        <taxon>Stramenopiles</taxon>
        <taxon>Ochrophyta</taxon>
        <taxon>Bacillariophyta</taxon>
        <taxon>Coscinodiscophyceae</taxon>
        <taxon>Thalassiosirophycidae</taxon>
        <taxon>Stephanodiscales</taxon>
        <taxon>Stephanodiscaceae</taxon>
        <taxon>Discostella</taxon>
    </lineage>
</organism>
<proteinExistence type="predicted"/>
<dbReference type="Proteomes" id="UP001530293">
    <property type="component" value="Unassembled WGS sequence"/>
</dbReference>
<evidence type="ECO:0000256" key="1">
    <source>
        <dbReference type="SAM" id="SignalP"/>
    </source>
</evidence>
<dbReference type="EMBL" id="JALLBG020000080">
    <property type="protein sequence ID" value="KAL3766775.1"/>
    <property type="molecule type" value="Genomic_DNA"/>
</dbReference>
<evidence type="ECO:0000313" key="3">
    <source>
        <dbReference type="EMBL" id="KAL3766775.1"/>
    </source>
</evidence>
<dbReference type="CDD" id="cd10527">
    <property type="entry name" value="SET_LSMT"/>
    <property type="match status" value="1"/>
</dbReference>
<dbReference type="PANTHER" id="PTHR13271:SF143">
    <property type="entry name" value="SET DOMAIN-CONTAINING PROTEIN"/>
    <property type="match status" value="1"/>
</dbReference>
<reference evidence="3 4" key="1">
    <citation type="submission" date="2024-10" db="EMBL/GenBank/DDBJ databases">
        <title>Updated reference genomes for cyclostephanoid diatoms.</title>
        <authorList>
            <person name="Roberts W.R."/>
            <person name="Alverson A.J."/>
        </authorList>
    </citation>
    <scope>NUCLEOTIDE SEQUENCE [LARGE SCALE GENOMIC DNA]</scope>
    <source>
        <strain evidence="3 4">AJA232-27</strain>
    </source>
</reference>
<keyword evidence="1" id="KW-0732">Signal</keyword>
<dbReference type="InterPro" id="IPR001214">
    <property type="entry name" value="SET_dom"/>
</dbReference>
<dbReference type="PANTHER" id="PTHR13271">
    <property type="entry name" value="UNCHARACTERIZED PUTATIVE METHYLTRANSFERASE"/>
    <property type="match status" value="1"/>
</dbReference>
<feature type="domain" description="SET" evidence="2">
    <location>
        <begin position="74"/>
        <end position="287"/>
    </location>
</feature>
<dbReference type="InterPro" id="IPR046341">
    <property type="entry name" value="SET_dom_sf"/>
</dbReference>
<dbReference type="SUPFAM" id="SSF82199">
    <property type="entry name" value="SET domain"/>
    <property type="match status" value="1"/>
</dbReference>
<comment type="caution">
    <text evidence="3">The sequence shown here is derived from an EMBL/GenBank/DDBJ whole genome shotgun (WGS) entry which is preliminary data.</text>
</comment>
<dbReference type="PROSITE" id="PS50280">
    <property type="entry name" value="SET"/>
    <property type="match status" value="1"/>
</dbReference>
<evidence type="ECO:0000259" key="2">
    <source>
        <dbReference type="PROSITE" id="PS50280"/>
    </source>
</evidence>
<keyword evidence="4" id="KW-1185">Reference proteome</keyword>
<accession>A0ABD3MS29</accession>
<dbReference type="Pfam" id="PF00856">
    <property type="entry name" value="SET"/>
    <property type="match status" value="1"/>
</dbReference>
<protein>
    <recommendedName>
        <fullName evidence="2">SET domain-containing protein</fullName>
    </recommendedName>
</protein>
<gene>
    <name evidence="3" type="ORF">ACHAWU_007438</name>
</gene>
<evidence type="ECO:0000313" key="4">
    <source>
        <dbReference type="Proteomes" id="UP001530293"/>
    </source>
</evidence>
<feature type="signal peptide" evidence="1">
    <location>
        <begin position="1"/>
        <end position="27"/>
    </location>
</feature>
<dbReference type="Gene3D" id="3.90.1410.10">
    <property type="entry name" value="set domain protein methyltransferase, domain 1"/>
    <property type="match status" value="1"/>
</dbReference>
<feature type="chain" id="PRO_5044863473" description="SET domain-containing protein" evidence="1">
    <location>
        <begin position="28"/>
        <end position="449"/>
    </location>
</feature>